<keyword evidence="2" id="KW-1185">Reference proteome</keyword>
<sequence>MYVSKLLAPLDGALTRIQEGVCITLDGACVAPLGEGRLALSLKGGQLYVLTLLADSVRSVRSAHLDRAAASVLTTSMCVIEEDFLFLGSRLGNSLLLRVTERENHKEYEAQQQKEKEKESDPAAKKRRLDSLSDCIATNPQLLSEEYGRGEPAVELVACSGRGKNGALTVLQRSVRPQLITAFNLPGESLACPILQTGQEINEVDSSGFMTGAPTVFAGNLGNCKFMVQVTTTAIRLIKNGVQLQSIQLEWTAQYACAADPYTARLAPTRQPVPHRPALVKATLYRDLSGLFTSADVDQVQVLT</sequence>
<evidence type="ECO:0000313" key="1">
    <source>
        <dbReference type="EMBL" id="KAI8433047.1"/>
    </source>
</evidence>
<proteinExistence type="predicted"/>
<accession>A0ACC0K9E4</accession>
<evidence type="ECO:0000313" key="2">
    <source>
        <dbReference type="Proteomes" id="UP001064048"/>
    </source>
</evidence>
<reference evidence="1 2" key="1">
    <citation type="journal article" date="2022" name="Genome Biol. Evol.">
        <title>The Spruce Budworm Genome: Reconstructing the Evolutionary History of Antifreeze Proteins.</title>
        <authorList>
            <person name="Beliveau C."/>
            <person name="Gagne P."/>
            <person name="Picq S."/>
            <person name="Vernygora O."/>
            <person name="Keeling C.I."/>
            <person name="Pinkney K."/>
            <person name="Doucet D."/>
            <person name="Wen F."/>
            <person name="Johnston J.S."/>
            <person name="Maaroufi H."/>
            <person name="Boyle B."/>
            <person name="Laroche J."/>
            <person name="Dewar K."/>
            <person name="Juretic N."/>
            <person name="Blackburn G."/>
            <person name="Nisole A."/>
            <person name="Brunet B."/>
            <person name="Brandao M."/>
            <person name="Lumley L."/>
            <person name="Duan J."/>
            <person name="Quan G."/>
            <person name="Lucarotti C.J."/>
            <person name="Roe A.D."/>
            <person name="Sperling F.A.H."/>
            <person name="Levesque R.C."/>
            <person name="Cusson M."/>
        </authorList>
    </citation>
    <scope>NUCLEOTIDE SEQUENCE [LARGE SCALE GENOMIC DNA]</scope>
    <source>
        <strain evidence="1">Glfc:IPQL:Cfum</strain>
    </source>
</reference>
<dbReference type="Proteomes" id="UP001064048">
    <property type="component" value="Chromosome 24"/>
</dbReference>
<name>A0ACC0K9E4_CHOFU</name>
<organism evidence="1 2">
    <name type="scientific">Choristoneura fumiferana</name>
    <name type="common">Spruce budworm moth</name>
    <name type="synonym">Archips fumiferana</name>
    <dbReference type="NCBI Taxonomy" id="7141"/>
    <lineage>
        <taxon>Eukaryota</taxon>
        <taxon>Metazoa</taxon>
        <taxon>Ecdysozoa</taxon>
        <taxon>Arthropoda</taxon>
        <taxon>Hexapoda</taxon>
        <taxon>Insecta</taxon>
        <taxon>Pterygota</taxon>
        <taxon>Neoptera</taxon>
        <taxon>Endopterygota</taxon>
        <taxon>Lepidoptera</taxon>
        <taxon>Glossata</taxon>
        <taxon>Ditrysia</taxon>
        <taxon>Tortricoidea</taxon>
        <taxon>Tortricidae</taxon>
        <taxon>Tortricinae</taxon>
        <taxon>Choristoneura</taxon>
    </lineage>
</organism>
<comment type="caution">
    <text evidence="1">The sequence shown here is derived from an EMBL/GenBank/DDBJ whole genome shotgun (WGS) entry which is preliminary data.</text>
</comment>
<gene>
    <name evidence="1" type="ORF">MSG28_013907</name>
</gene>
<dbReference type="EMBL" id="CM046124">
    <property type="protein sequence ID" value="KAI8433047.1"/>
    <property type="molecule type" value="Genomic_DNA"/>
</dbReference>
<protein>
    <submittedName>
        <fullName evidence="1">Uncharacterized protein</fullName>
    </submittedName>
</protein>